<organism evidence="4 5">
    <name type="scientific">Acidipropionibacterium virtanenii</name>
    <dbReference type="NCBI Taxonomy" id="2057246"/>
    <lineage>
        <taxon>Bacteria</taxon>
        <taxon>Bacillati</taxon>
        <taxon>Actinomycetota</taxon>
        <taxon>Actinomycetes</taxon>
        <taxon>Propionibacteriales</taxon>
        <taxon>Propionibacteriaceae</taxon>
        <taxon>Acidipropionibacterium</taxon>
    </lineage>
</organism>
<accession>A0A344UT94</accession>
<dbReference type="InterPro" id="IPR036634">
    <property type="entry name" value="PRD_sf"/>
</dbReference>
<feature type="domain" description="PRD" evidence="3">
    <location>
        <begin position="275"/>
        <end position="381"/>
    </location>
</feature>
<dbReference type="InterPro" id="IPR016152">
    <property type="entry name" value="PTrfase/Anion_transptr"/>
</dbReference>
<evidence type="ECO:0000259" key="2">
    <source>
        <dbReference type="PROSITE" id="PS51094"/>
    </source>
</evidence>
<dbReference type="KEGG" id="acij:JS278_01317"/>
<feature type="domain" description="PTS EIIA type-2" evidence="2">
    <location>
        <begin position="492"/>
        <end position="632"/>
    </location>
</feature>
<dbReference type="PROSITE" id="PS51094">
    <property type="entry name" value="PTS_EIIA_TYPE_2"/>
    <property type="match status" value="1"/>
</dbReference>
<dbReference type="PANTHER" id="PTHR30185:SF13">
    <property type="entry name" value="LICABCH OPERON REGULATOR-RELATED"/>
    <property type="match status" value="1"/>
</dbReference>
<dbReference type="InterPro" id="IPR002178">
    <property type="entry name" value="PTS_EIIA_type-2_dom"/>
</dbReference>
<protein>
    <submittedName>
        <fullName evidence="4">Transcriptional regulator ManR</fullName>
    </submittedName>
</protein>
<name>A0A344UT94_9ACTN</name>
<dbReference type="PROSITE" id="PS51372">
    <property type="entry name" value="PRD_2"/>
    <property type="match status" value="1"/>
</dbReference>
<dbReference type="RefSeq" id="WP_114044487.1">
    <property type="nucleotide sequence ID" value="NZ_CP025198.1"/>
</dbReference>
<dbReference type="Gene3D" id="1.10.1790.10">
    <property type="entry name" value="PRD domain"/>
    <property type="match status" value="1"/>
</dbReference>
<dbReference type="Gene3D" id="1.10.10.10">
    <property type="entry name" value="Winged helix-like DNA-binding domain superfamily/Winged helix DNA-binding domain"/>
    <property type="match status" value="1"/>
</dbReference>
<keyword evidence="1" id="KW-0677">Repeat</keyword>
<dbReference type="SUPFAM" id="SSF63520">
    <property type="entry name" value="PTS-regulatory domain, PRD"/>
    <property type="match status" value="1"/>
</dbReference>
<proteinExistence type="predicted"/>
<dbReference type="GO" id="GO:0006355">
    <property type="term" value="P:regulation of DNA-templated transcription"/>
    <property type="evidence" value="ECO:0007669"/>
    <property type="project" value="InterPro"/>
</dbReference>
<evidence type="ECO:0000256" key="1">
    <source>
        <dbReference type="ARBA" id="ARBA00022737"/>
    </source>
</evidence>
<evidence type="ECO:0000313" key="4">
    <source>
        <dbReference type="EMBL" id="AXE38492.1"/>
    </source>
</evidence>
<dbReference type="InterPro" id="IPR050661">
    <property type="entry name" value="BglG_antiterminators"/>
</dbReference>
<dbReference type="InterPro" id="IPR036388">
    <property type="entry name" value="WH-like_DNA-bd_sf"/>
</dbReference>
<dbReference type="EMBL" id="CP025198">
    <property type="protein sequence ID" value="AXE38492.1"/>
    <property type="molecule type" value="Genomic_DNA"/>
</dbReference>
<evidence type="ECO:0000259" key="3">
    <source>
        <dbReference type="PROSITE" id="PS51372"/>
    </source>
</evidence>
<dbReference type="Pfam" id="PF00874">
    <property type="entry name" value="PRD"/>
    <property type="match status" value="1"/>
</dbReference>
<dbReference type="Proteomes" id="UP000251995">
    <property type="component" value="Chromosome"/>
</dbReference>
<dbReference type="InterPro" id="IPR011608">
    <property type="entry name" value="PRD"/>
</dbReference>
<dbReference type="InterPro" id="IPR013196">
    <property type="entry name" value="HTH_11"/>
</dbReference>
<dbReference type="Pfam" id="PF00359">
    <property type="entry name" value="PTS_EIIA_2"/>
    <property type="match status" value="1"/>
</dbReference>
<gene>
    <name evidence="4" type="primary">manR</name>
    <name evidence="4" type="ORF">JS278_01317</name>
</gene>
<evidence type="ECO:0000313" key="5">
    <source>
        <dbReference type="Proteomes" id="UP000251995"/>
    </source>
</evidence>
<dbReference type="SUPFAM" id="SSF55804">
    <property type="entry name" value="Phoshotransferase/anion transport protein"/>
    <property type="match status" value="1"/>
</dbReference>
<reference evidence="4 5" key="1">
    <citation type="submission" date="2017-12" db="EMBL/GenBank/DDBJ databases">
        <title>The whole genome sequence of the Acidipropionibacterium virtanenii sp. nov. type strain JS278.</title>
        <authorList>
            <person name="Laine P."/>
            <person name="Deptula P."/>
            <person name="Varmanen P."/>
            <person name="Auvinen P."/>
        </authorList>
    </citation>
    <scope>NUCLEOTIDE SEQUENCE [LARGE SCALE GENOMIC DNA]</scope>
    <source>
        <strain evidence="4 5">JS278</strain>
    </source>
</reference>
<dbReference type="Gene3D" id="3.40.930.10">
    <property type="entry name" value="Mannitol-specific EII, Chain A"/>
    <property type="match status" value="1"/>
</dbReference>
<sequence>MNRETMILRQLETALTATPEGLADRLDLGRRSIANSVAKLNDLLASAASIRLEHGRYRLYIVDAHRYGEIRDHLMAADESLNDPARRHALIYCELLRSPGPVRIEDLAGTLSVSRSTVAADLASVRETLSAHDVTITGRPNEGLRLSGAELNLRMAGLTHYADVACDEYPLGDEITELINTISTSKHLNTISRRTVRRWLTITLDRYLSGHPINSLPPEFAQLSGTAAHDFAITLLDAVSPLVRSGFPRDEQLFMTMAVAGMRTPDDLTGRQLFPAAEDIPQLADAVFERIAQVMGIRLDTEQLADEFCHHLSFMLNRMRFRIRMDDTAVADIRGQYPVAYRMAEISRDVIEDRTGLQISDPEVSLMAGYHQVFLDTYQSRLRTHLRVVIVTAAGRVSGHLLRIQLSKALPDGTKYAMMSADQLDPVALEAADLIVATPGAMDGSDIDVSAPAIELGAVFDPDELMSQLSLIRLSRHADLPLRGLGSSFLASMLDADRFLALAPGTSYRQATEALVDRLEELGLVGRAFREALQLRERDASMLLDDQVGFPHATLPGADRIVFAMAVVPHADGAPGVKAVFLMGVPDKQDYDDTILIDVYDEIIRLASDSDRLTSLSRITSHEQLFWFMANHPSHRNH</sequence>
<keyword evidence="5" id="KW-1185">Reference proteome</keyword>
<dbReference type="AlphaFoldDB" id="A0A344UT94"/>
<dbReference type="PANTHER" id="PTHR30185">
    <property type="entry name" value="CRYPTIC BETA-GLUCOSIDE BGL OPERON ANTITERMINATOR"/>
    <property type="match status" value="1"/>
</dbReference>
<dbReference type="Pfam" id="PF08279">
    <property type="entry name" value="HTH_11"/>
    <property type="match status" value="1"/>
</dbReference>
<dbReference type="OrthoDB" id="3175596at2"/>